<feature type="transmembrane region" description="Helical" evidence="6">
    <location>
        <begin position="124"/>
        <end position="142"/>
    </location>
</feature>
<feature type="transmembrane region" description="Helical" evidence="6">
    <location>
        <begin position="7"/>
        <end position="28"/>
    </location>
</feature>
<dbReference type="RefSeq" id="WP_201275093.1">
    <property type="nucleotide sequence ID" value="NZ_JACVDA010000003.1"/>
</dbReference>
<feature type="transmembrane region" description="Helical" evidence="6">
    <location>
        <begin position="328"/>
        <end position="347"/>
    </location>
</feature>
<dbReference type="PANTHER" id="PTHR42770:SF18">
    <property type="entry name" value="ARGININE_AGMATINE ANTIPORTER"/>
    <property type="match status" value="1"/>
</dbReference>
<reference evidence="7 8" key="1">
    <citation type="submission" date="2020-09" db="EMBL/GenBank/DDBJ databases">
        <title>Parvimonas S3374 sp. nov.</title>
        <authorList>
            <person name="Buhl M."/>
        </authorList>
    </citation>
    <scope>NUCLEOTIDE SEQUENCE [LARGE SCALE GENOMIC DNA]</scope>
    <source>
        <strain evidence="7 8">S3374</strain>
    </source>
</reference>
<evidence type="ECO:0000256" key="1">
    <source>
        <dbReference type="ARBA" id="ARBA00004651"/>
    </source>
</evidence>
<feature type="transmembrane region" description="Helical" evidence="6">
    <location>
        <begin position="40"/>
        <end position="59"/>
    </location>
</feature>
<protein>
    <submittedName>
        <fullName evidence="7">Amino acid permease</fullName>
    </submittedName>
</protein>
<feature type="transmembrane region" description="Helical" evidence="6">
    <location>
        <begin position="154"/>
        <end position="174"/>
    </location>
</feature>
<feature type="transmembrane region" description="Helical" evidence="6">
    <location>
        <begin position="194"/>
        <end position="214"/>
    </location>
</feature>
<comment type="subcellular location">
    <subcellularLocation>
        <location evidence="1">Cell membrane</location>
        <topology evidence="1">Multi-pass membrane protein</topology>
    </subcellularLocation>
</comment>
<feature type="transmembrane region" description="Helical" evidence="6">
    <location>
        <begin position="92"/>
        <end position="112"/>
    </location>
</feature>
<keyword evidence="4 6" id="KW-1133">Transmembrane helix</keyword>
<feature type="transmembrane region" description="Helical" evidence="6">
    <location>
        <begin position="389"/>
        <end position="410"/>
    </location>
</feature>
<dbReference type="PANTHER" id="PTHR42770">
    <property type="entry name" value="AMINO ACID TRANSPORTER-RELATED"/>
    <property type="match status" value="1"/>
</dbReference>
<evidence type="ECO:0000256" key="3">
    <source>
        <dbReference type="ARBA" id="ARBA00022692"/>
    </source>
</evidence>
<proteinExistence type="predicted"/>
<accession>A0ABS1C7V2</accession>
<sequence length="443" mass="46716">MTNKNKMGLLSIILLGFNSIIGSGIFLLPNKVMALVGPSALLVTVFDAILVISIAMCFAEAGGMFKKNGGPYVYAKEAFGEFIGFEVGFMKWAIAIIAWATMTVGFAEALMGLLPKDTFSNPNLVKAIIVTIIVVLLTVLNLSGIKATKIVNNIVTTGKLLPLIIFIAVGLFFINGSNFTPFFTPGKLKDGSVMSSGAAIGAAALTIFYAFTGFENIAVAAEDMENPERDVPKSILLVILLCSIFYIAIIGIAIGILGTDLAVSKAPVQDAFQKIIGNAGKFLVGAGTLVSIGGINIAASIGTPRSGAALANDGLIPRVIAKKNSKDVPYLAIIITGVITLALGLYGSLIGSFAILAAISVVSRFAQYVPTCLSVIVLRKKRPDLQPSFRVPFGPIIPIFAVVVSFWLLYKSDMQKIIIGLGGLAIGVVVYFLMKLVNKENAN</sequence>
<dbReference type="EMBL" id="JACVDA010000003">
    <property type="protein sequence ID" value="MBK1468033.1"/>
    <property type="molecule type" value="Genomic_DNA"/>
</dbReference>
<name>A0ABS1C7V2_9FIRM</name>
<keyword evidence="5 6" id="KW-0472">Membrane</keyword>
<gene>
    <name evidence="7" type="ORF">IBJ83_01710</name>
</gene>
<keyword evidence="3 6" id="KW-0812">Transmembrane</keyword>
<feature type="transmembrane region" description="Helical" evidence="6">
    <location>
        <begin position="279"/>
        <end position="299"/>
    </location>
</feature>
<evidence type="ECO:0000313" key="7">
    <source>
        <dbReference type="EMBL" id="MBK1468033.1"/>
    </source>
</evidence>
<evidence type="ECO:0000256" key="6">
    <source>
        <dbReference type="SAM" id="Phobius"/>
    </source>
</evidence>
<organism evidence="7 8">
    <name type="scientific">Parvimonas parva</name>
    <dbReference type="NCBI Taxonomy" id="2769485"/>
    <lineage>
        <taxon>Bacteria</taxon>
        <taxon>Bacillati</taxon>
        <taxon>Bacillota</taxon>
        <taxon>Tissierellia</taxon>
        <taxon>Tissierellales</taxon>
        <taxon>Peptoniphilaceae</taxon>
        <taxon>Parvimonas</taxon>
    </lineage>
</organism>
<dbReference type="InterPro" id="IPR002293">
    <property type="entry name" value="AA/rel_permease1"/>
</dbReference>
<feature type="transmembrane region" description="Helical" evidence="6">
    <location>
        <begin position="235"/>
        <end position="259"/>
    </location>
</feature>
<dbReference type="InterPro" id="IPR050367">
    <property type="entry name" value="APC_superfamily"/>
</dbReference>
<evidence type="ECO:0000256" key="5">
    <source>
        <dbReference type="ARBA" id="ARBA00023136"/>
    </source>
</evidence>
<keyword evidence="2" id="KW-1003">Cell membrane</keyword>
<evidence type="ECO:0000313" key="8">
    <source>
        <dbReference type="Proteomes" id="UP000823123"/>
    </source>
</evidence>
<evidence type="ECO:0000256" key="2">
    <source>
        <dbReference type="ARBA" id="ARBA00022475"/>
    </source>
</evidence>
<comment type="caution">
    <text evidence="7">The sequence shown here is derived from an EMBL/GenBank/DDBJ whole genome shotgun (WGS) entry which is preliminary data.</text>
</comment>
<feature type="transmembrane region" description="Helical" evidence="6">
    <location>
        <begin position="416"/>
        <end position="434"/>
    </location>
</feature>
<dbReference type="Gene3D" id="1.20.1740.10">
    <property type="entry name" value="Amino acid/polyamine transporter I"/>
    <property type="match status" value="1"/>
</dbReference>
<dbReference type="Pfam" id="PF13520">
    <property type="entry name" value="AA_permease_2"/>
    <property type="match status" value="1"/>
</dbReference>
<dbReference type="Proteomes" id="UP000823123">
    <property type="component" value="Unassembled WGS sequence"/>
</dbReference>
<dbReference type="PIRSF" id="PIRSF006060">
    <property type="entry name" value="AA_transporter"/>
    <property type="match status" value="1"/>
</dbReference>
<evidence type="ECO:0000256" key="4">
    <source>
        <dbReference type="ARBA" id="ARBA00022989"/>
    </source>
</evidence>
<keyword evidence="8" id="KW-1185">Reference proteome</keyword>